<comment type="similarity">
    <text evidence="6">Belongs to the SOFL plant protein family.</text>
</comment>
<evidence type="ECO:0000256" key="7">
    <source>
        <dbReference type="SAM" id="MobiDB-lite"/>
    </source>
</evidence>
<evidence type="ECO:0000256" key="6">
    <source>
        <dbReference type="ARBA" id="ARBA00024199"/>
    </source>
</evidence>
<evidence type="ECO:0000256" key="3">
    <source>
        <dbReference type="ARBA" id="ARBA00022712"/>
    </source>
</evidence>
<keyword evidence="9" id="KW-1185">Reference proteome</keyword>
<sequence>MDISASQYNSASESGWTHYLDQSSSLVSESYFQRIDEFEGKGAGRIMEEEEFEEDLSMVSDASSGPPHYDDASSWYCENNWYANNNNNTKESQKKKKKMMVKEYGRSQQQQQSSYLDDTASSPIFNFPKESHKKSFSGNGAVEDALDFSQCLSVTRIKRKPKFQNLFRGKQASEEQGGFDEEGRK</sequence>
<name>A0A445CXJ3_ARAHY</name>
<keyword evidence="2" id="KW-0963">Cytoplasm</keyword>
<evidence type="ECO:0000256" key="1">
    <source>
        <dbReference type="ARBA" id="ARBA00004496"/>
    </source>
</evidence>
<evidence type="ECO:0000256" key="5">
    <source>
        <dbReference type="ARBA" id="ARBA00023242"/>
    </source>
</evidence>
<dbReference type="STRING" id="3818.A0A445CXJ3"/>
<keyword evidence="3" id="KW-0203">Cytokinin biosynthesis</keyword>
<dbReference type="GO" id="GO:0005737">
    <property type="term" value="C:cytoplasm"/>
    <property type="evidence" value="ECO:0007669"/>
    <property type="project" value="UniProtKB-SubCell"/>
</dbReference>
<dbReference type="AlphaFoldDB" id="A0A445CXJ3"/>
<evidence type="ECO:0000313" key="8">
    <source>
        <dbReference type="EMBL" id="RYR55652.1"/>
    </source>
</evidence>
<dbReference type="GO" id="GO:0009691">
    <property type="term" value="P:cytokinin biosynthetic process"/>
    <property type="evidence" value="ECO:0007669"/>
    <property type="project" value="UniProtKB-KW"/>
</dbReference>
<gene>
    <name evidence="8" type="ORF">Ahy_A06g030835</name>
</gene>
<accession>A0A445CXJ3</accession>
<dbReference type="InterPro" id="IPR044670">
    <property type="entry name" value="SOFL"/>
</dbReference>
<evidence type="ECO:0000313" key="9">
    <source>
        <dbReference type="Proteomes" id="UP000289738"/>
    </source>
</evidence>
<dbReference type="Proteomes" id="UP000289738">
    <property type="component" value="Chromosome A06"/>
</dbReference>
<organism evidence="8 9">
    <name type="scientific">Arachis hypogaea</name>
    <name type="common">Peanut</name>
    <dbReference type="NCBI Taxonomy" id="3818"/>
    <lineage>
        <taxon>Eukaryota</taxon>
        <taxon>Viridiplantae</taxon>
        <taxon>Streptophyta</taxon>
        <taxon>Embryophyta</taxon>
        <taxon>Tracheophyta</taxon>
        <taxon>Spermatophyta</taxon>
        <taxon>Magnoliopsida</taxon>
        <taxon>eudicotyledons</taxon>
        <taxon>Gunneridae</taxon>
        <taxon>Pentapetalae</taxon>
        <taxon>rosids</taxon>
        <taxon>fabids</taxon>
        <taxon>Fabales</taxon>
        <taxon>Fabaceae</taxon>
        <taxon>Papilionoideae</taxon>
        <taxon>50 kb inversion clade</taxon>
        <taxon>dalbergioids sensu lato</taxon>
        <taxon>Dalbergieae</taxon>
        <taxon>Pterocarpus clade</taxon>
        <taxon>Arachis</taxon>
    </lineage>
</organism>
<feature type="region of interest" description="Disordered" evidence="7">
    <location>
        <begin position="163"/>
        <end position="185"/>
    </location>
</feature>
<reference evidence="8 9" key="1">
    <citation type="submission" date="2019-01" db="EMBL/GenBank/DDBJ databases">
        <title>Sequencing of cultivated peanut Arachis hypogaea provides insights into genome evolution and oil improvement.</title>
        <authorList>
            <person name="Chen X."/>
        </authorList>
    </citation>
    <scope>NUCLEOTIDE SEQUENCE [LARGE SCALE GENOMIC DNA]</scope>
    <source>
        <strain evidence="9">cv. Fuhuasheng</strain>
        <tissue evidence="8">Leaves</tissue>
    </source>
</reference>
<comment type="caution">
    <text evidence="8">The sequence shown here is derived from an EMBL/GenBank/DDBJ whole genome shotgun (WGS) entry which is preliminary data.</text>
</comment>
<protein>
    <submittedName>
        <fullName evidence="8">Uncharacterized protein</fullName>
    </submittedName>
</protein>
<dbReference type="EMBL" id="SDMP01000006">
    <property type="protein sequence ID" value="RYR55652.1"/>
    <property type="molecule type" value="Genomic_DNA"/>
</dbReference>
<keyword evidence="4" id="KW-0932">Cytokinin signaling pathway</keyword>
<comment type="subcellular location">
    <subcellularLocation>
        <location evidence="1">Cytoplasm</location>
    </subcellularLocation>
</comment>
<dbReference type="PANTHER" id="PTHR33347:SF34">
    <property type="entry name" value="PROTEIN SOB FIVE-LIKE 6"/>
    <property type="match status" value="1"/>
</dbReference>
<feature type="region of interest" description="Disordered" evidence="7">
    <location>
        <begin position="84"/>
        <end position="139"/>
    </location>
</feature>
<proteinExistence type="inferred from homology"/>
<dbReference type="GO" id="GO:0009736">
    <property type="term" value="P:cytokinin-activated signaling pathway"/>
    <property type="evidence" value="ECO:0007669"/>
    <property type="project" value="UniProtKB-KW"/>
</dbReference>
<keyword evidence="5" id="KW-0539">Nucleus</keyword>
<evidence type="ECO:0000256" key="4">
    <source>
        <dbReference type="ARBA" id="ARBA00022864"/>
    </source>
</evidence>
<feature type="compositionally biased region" description="Polar residues" evidence="7">
    <location>
        <begin position="115"/>
        <end position="124"/>
    </location>
</feature>
<dbReference type="OrthoDB" id="759087at2759"/>
<dbReference type="Gramene" id="arahy.Tifrunner.gnm2.ann2.Ah06g432500.1">
    <property type="protein sequence ID" value="arahy.Tifrunner.gnm2.ann2.Ah06g432500.1-CDS"/>
    <property type="gene ID" value="arahy.Tifrunner.gnm2.ann2.Ah06g432500"/>
</dbReference>
<evidence type="ECO:0000256" key="2">
    <source>
        <dbReference type="ARBA" id="ARBA00022490"/>
    </source>
</evidence>
<dbReference type="PANTHER" id="PTHR33347">
    <property type="entry name" value="OSJNBA0091C07.3 PROTEIN"/>
    <property type="match status" value="1"/>
</dbReference>